<dbReference type="Pfam" id="PF00903">
    <property type="entry name" value="Glyoxalase"/>
    <property type="match status" value="1"/>
</dbReference>
<dbReference type="InterPro" id="IPR037523">
    <property type="entry name" value="VOC_core"/>
</dbReference>
<accession>A0A381UU64</accession>
<dbReference type="SUPFAM" id="SSF54593">
    <property type="entry name" value="Glyoxalase/Bleomycin resistance protein/Dihydroxybiphenyl dioxygenase"/>
    <property type="match status" value="1"/>
</dbReference>
<name>A0A381UU64_9ZZZZ</name>
<dbReference type="GO" id="GO:0046491">
    <property type="term" value="P:L-methylmalonyl-CoA metabolic process"/>
    <property type="evidence" value="ECO:0007669"/>
    <property type="project" value="TreeGrafter"/>
</dbReference>
<dbReference type="AlphaFoldDB" id="A0A381UU64"/>
<dbReference type="PANTHER" id="PTHR43048">
    <property type="entry name" value="METHYLMALONYL-COA EPIMERASE"/>
    <property type="match status" value="1"/>
</dbReference>
<dbReference type="EMBL" id="UINC01007112">
    <property type="protein sequence ID" value="SVA31484.1"/>
    <property type="molecule type" value="Genomic_DNA"/>
</dbReference>
<dbReference type="GO" id="GO:0004493">
    <property type="term" value="F:methylmalonyl-CoA epimerase activity"/>
    <property type="evidence" value="ECO:0007669"/>
    <property type="project" value="TreeGrafter"/>
</dbReference>
<dbReference type="InterPro" id="IPR029068">
    <property type="entry name" value="Glyas_Bleomycin-R_OHBP_Dase"/>
</dbReference>
<dbReference type="InterPro" id="IPR051785">
    <property type="entry name" value="MMCE/EMCE_epimerase"/>
</dbReference>
<reference evidence="3" key="1">
    <citation type="submission" date="2018-05" db="EMBL/GenBank/DDBJ databases">
        <authorList>
            <person name="Lanie J.A."/>
            <person name="Ng W.-L."/>
            <person name="Kazmierczak K.M."/>
            <person name="Andrzejewski T.M."/>
            <person name="Davidsen T.M."/>
            <person name="Wayne K.J."/>
            <person name="Tettelin H."/>
            <person name="Glass J.I."/>
            <person name="Rusch D."/>
            <person name="Podicherti R."/>
            <person name="Tsui H.-C.T."/>
            <person name="Winkler M.E."/>
        </authorList>
    </citation>
    <scope>NUCLEOTIDE SEQUENCE</scope>
</reference>
<dbReference type="PANTHER" id="PTHR43048:SF3">
    <property type="entry name" value="METHYLMALONYL-COA EPIMERASE, MITOCHONDRIAL"/>
    <property type="match status" value="1"/>
</dbReference>
<evidence type="ECO:0000313" key="3">
    <source>
        <dbReference type="EMBL" id="SVA31484.1"/>
    </source>
</evidence>
<dbReference type="GO" id="GO:0046872">
    <property type="term" value="F:metal ion binding"/>
    <property type="evidence" value="ECO:0007669"/>
    <property type="project" value="UniProtKB-KW"/>
</dbReference>
<keyword evidence="1" id="KW-0479">Metal-binding</keyword>
<evidence type="ECO:0000256" key="1">
    <source>
        <dbReference type="ARBA" id="ARBA00022723"/>
    </source>
</evidence>
<dbReference type="Gene3D" id="3.10.180.10">
    <property type="entry name" value="2,3-Dihydroxybiphenyl 1,2-Dioxygenase, domain 1"/>
    <property type="match status" value="1"/>
</dbReference>
<dbReference type="PROSITE" id="PS51819">
    <property type="entry name" value="VOC"/>
    <property type="match status" value="1"/>
</dbReference>
<organism evidence="3">
    <name type="scientific">marine metagenome</name>
    <dbReference type="NCBI Taxonomy" id="408172"/>
    <lineage>
        <taxon>unclassified sequences</taxon>
        <taxon>metagenomes</taxon>
        <taxon>ecological metagenomes</taxon>
    </lineage>
</organism>
<proteinExistence type="predicted"/>
<feature type="domain" description="VOC" evidence="2">
    <location>
        <begin position="4"/>
        <end position="129"/>
    </location>
</feature>
<protein>
    <recommendedName>
        <fullName evidence="2">VOC domain-containing protein</fullName>
    </recommendedName>
</protein>
<dbReference type="CDD" id="cd06587">
    <property type="entry name" value="VOC"/>
    <property type="match status" value="1"/>
</dbReference>
<sequence>MSYSFNHVHLKAPDPGATADWYVKAFEFEIINDENPRPQGDRFIRCRTKDGIAVNISSDRTGEAMGVGDAAAHWGLEHFGIEVDDIDAEFKRLEDLGAKILDGPTKTPTGLIIGFIQAPDDVRIEVMQLP</sequence>
<evidence type="ECO:0000259" key="2">
    <source>
        <dbReference type="PROSITE" id="PS51819"/>
    </source>
</evidence>
<gene>
    <name evidence="3" type="ORF">METZ01_LOCUS84338</name>
</gene>
<dbReference type="InterPro" id="IPR004360">
    <property type="entry name" value="Glyas_Fos-R_dOase_dom"/>
</dbReference>